<proteinExistence type="predicted"/>
<dbReference type="Gene3D" id="1.20.5.4130">
    <property type="match status" value="1"/>
</dbReference>
<dbReference type="InterPro" id="IPR041118">
    <property type="entry name" value="Rx_N"/>
</dbReference>
<evidence type="ECO:0000256" key="5">
    <source>
        <dbReference type="ARBA" id="ARBA00022840"/>
    </source>
</evidence>
<protein>
    <submittedName>
        <fullName evidence="11">Uncharacterized protein</fullName>
    </submittedName>
</protein>
<dbReference type="InterPro" id="IPR036388">
    <property type="entry name" value="WH-like_DNA-bd_sf"/>
</dbReference>
<name>A0A4Y7LBC6_PAPSO</name>
<dbReference type="InterPro" id="IPR027417">
    <property type="entry name" value="P-loop_NTPase"/>
</dbReference>
<organism evidence="11 12">
    <name type="scientific">Papaver somniferum</name>
    <name type="common">Opium poppy</name>
    <dbReference type="NCBI Taxonomy" id="3469"/>
    <lineage>
        <taxon>Eukaryota</taxon>
        <taxon>Viridiplantae</taxon>
        <taxon>Streptophyta</taxon>
        <taxon>Embryophyta</taxon>
        <taxon>Tracheophyta</taxon>
        <taxon>Spermatophyta</taxon>
        <taxon>Magnoliopsida</taxon>
        <taxon>Ranunculales</taxon>
        <taxon>Papaveraceae</taxon>
        <taxon>Papaveroideae</taxon>
        <taxon>Papaver</taxon>
    </lineage>
</organism>
<dbReference type="Gene3D" id="1.10.8.430">
    <property type="entry name" value="Helical domain of apoptotic protease-activating factors"/>
    <property type="match status" value="1"/>
</dbReference>
<dbReference type="SUPFAM" id="SSF52047">
    <property type="entry name" value="RNI-like"/>
    <property type="match status" value="1"/>
</dbReference>
<dbReference type="PANTHER" id="PTHR36766">
    <property type="entry name" value="PLANT BROAD-SPECTRUM MILDEW RESISTANCE PROTEIN RPW8"/>
    <property type="match status" value="1"/>
</dbReference>
<dbReference type="Pfam" id="PF00931">
    <property type="entry name" value="NB-ARC"/>
    <property type="match status" value="1"/>
</dbReference>
<feature type="domain" description="R13L1/DRL21-like LRR repeat region" evidence="10">
    <location>
        <begin position="827"/>
        <end position="953"/>
    </location>
</feature>
<dbReference type="SUPFAM" id="SSF52058">
    <property type="entry name" value="L domain-like"/>
    <property type="match status" value="1"/>
</dbReference>
<dbReference type="InterPro" id="IPR003591">
    <property type="entry name" value="Leu-rich_rpt_typical-subtyp"/>
</dbReference>
<dbReference type="PRINTS" id="PR00364">
    <property type="entry name" value="DISEASERSIST"/>
</dbReference>
<dbReference type="InterPro" id="IPR038005">
    <property type="entry name" value="RX-like_CC"/>
</dbReference>
<dbReference type="PANTHER" id="PTHR36766:SF70">
    <property type="entry name" value="DISEASE RESISTANCE PROTEIN RGA4"/>
    <property type="match status" value="1"/>
</dbReference>
<evidence type="ECO:0000256" key="4">
    <source>
        <dbReference type="ARBA" id="ARBA00022821"/>
    </source>
</evidence>
<evidence type="ECO:0000313" key="12">
    <source>
        <dbReference type="Proteomes" id="UP000316621"/>
    </source>
</evidence>
<reference evidence="11 12" key="1">
    <citation type="journal article" date="2018" name="Science">
        <title>The opium poppy genome and morphinan production.</title>
        <authorList>
            <person name="Guo L."/>
            <person name="Winzer T."/>
            <person name="Yang X."/>
            <person name="Li Y."/>
            <person name="Ning Z."/>
            <person name="He Z."/>
            <person name="Teodor R."/>
            <person name="Lu Y."/>
            <person name="Bowser T.A."/>
            <person name="Graham I.A."/>
            <person name="Ye K."/>
        </authorList>
    </citation>
    <scope>NUCLEOTIDE SEQUENCE [LARGE SCALE GENOMIC DNA]</scope>
    <source>
        <strain evidence="12">cv. HN1</strain>
        <tissue evidence="11">Leaves</tissue>
    </source>
</reference>
<dbReference type="Gene3D" id="3.80.10.10">
    <property type="entry name" value="Ribonuclease Inhibitor"/>
    <property type="match status" value="3"/>
</dbReference>
<dbReference type="FunFam" id="1.10.10.10:FF:000322">
    <property type="entry name" value="Probable disease resistance protein At1g63360"/>
    <property type="match status" value="1"/>
</dbReference>
<evidence type="ECO:0000259" key="9">
    <source>
        <dbReference type="Pfam" id="PF23598"/>
    </source>
</evidence>
<evidence type="ECO:0000259" key="6">
    <source>
        <dbReference type="Pfam" id="PF00931"/>
    </source>
</evidence>
<dbReference type="InterPro" id="IPR055414">
    <property type="entry name" value="LRR_R13L4/SHOC2-like"/>
</dbReference>
<evidence type="ECO:0000259" key="7">
    <source>
        <dbReference type="Pfam" id="PF18052"/>
    </source>
</evidence>
<feature type="domain" description="Disease resistance N-terminal" evidence="7">
    <location>
        <begin position="24"/>
        <end position="101"/>
    </location>
</feature>
<keyword evidence="3" id="KW-0547">Nucleotide-binding</keyword>
<evidence type="ECO:0000256" key="2">
    <source>
        <dbReference type="ARBA" id="ARBA00022737"/>
    </source>
</evidence>
<dbReference type="GO" id="GO:0043531">
    <property type="term" value="F:ADP binding"/>
    <property type="evidence" value="ECO:0007669"/>
    <property type="project" value="InterPro"/>
</dbReference>
<evidence type="ECO:0000256" key="1">
    <source>
        <dbReference type="ARBA" id="ARBA00022614"/>
    </source>
</evidence>
<dbReference type="CDD" id="cd14798">
    <property type="entry name" value="RX-CC_like"/>
    <property type="match status" value="1"/>
</dbReference>
<dbReference type="InterPro" id="IPR032675">
    <property type="entry name" value="LRR_dom_sf"/>
</dbReference>
<dbReference type="OrthoDB" id="2973320at2759"/>
<dbReference type="InterPro" id="IPR058922">
    <property type="entry name" value="WHD_DRP"/>
</dbReference>
<evidence type="ECO:0000259" key="8">
    <source>
        <dbReference type="Pfam" id="PF23559"/>
    </source>
</evidence>
<gene>
    <name evidence="11" type="ORF">C5167_044162</name>
</gene>
<dbReference type="Pfam" id="PF23559">
    <property type="entry name" value="WHD_DRP"/>
    <property type="match status" value="1"/>
</dbReference>
<dbReference type="InterPro" id="IPR056789">
    <property type="entry name" value="LRR_R13L1-DRL21"/>
</dbReference>
<feature type="domain" description="Disease resistance R13L4/SHOC-2-like LRR" evidence="9">
    <location>
        <begin position="623"/>
        <end position="740"/>
    </location>
</feature>
<dbReference type="InterPro" id="IPR042197">
    <property type="entry name" value="Apaf_helical"/>
</dbReference>
<accession>A0A4Y7LBC6</accession>
<dbReference type="Pfam" id="PF23598">
    <property type="entry name" value="LRR_14"/>
    <property type="match status" value="1"/>
</dbReference>
<keyword evidence="4" id="KW-0611">Plant defense</keyword>
<sequence length="1281" mass="144724">MPEIAVAGENNIMRTLGSFTESILGSVAHKEFGLSWGLENELRRLKKTLEKIAPVTDDAENRQETEEVVRVWLRKLKDAAYDVDDVLDEFSYEAMRPQEKGVGKVNHYISFSSLRFRFKMAKKIKDINGRLDIISESIASLELCTFTDSPTNLKPSRLTSLVDDSKIVGREKEKSIIIKMLLMTMDAPLSFPASSQPSDNVVSIAGMGGLGKTTLAHLVYQDESIVRLFDLRMWVCVSVGFGVNKIVRSILECIKETKCDDVLDVNIVTEVQRNLSDKKYLLVLDDVSMGLEEWEKLMTFIDVGAPGSKILITTRELLVSSSVSRPYNLQPLPNIECWSIIQQRAFAPGGGSETPNMCTIGAEIASKCVGLPLAAKLLGSLLYSNNAESDWLYINDYIFETEIKSEYQTNVLPILRLSYDNLSPHLKQCFSYLSLFPKGWKINRETLIRMWMAEGFLHSSHVRNQNSLQDIGNGYFQVLLSNSFFQDVEKDELGEIKTFKMHGLVHDLALSVVSKAEVTILDASEMENNISGKDTSEIFSADVQDAKKLRSFFSLENNFLPVNTLSIHKRLRVACLLGVRPLKSQYFASDFKHLRYLDLSYSNIKVLHNVSIRKLYNLQTLVLYRCTNVHIILQDIGFLKLLEHLNLSYSDIHDLPKSINQLRNLQTLDLFRCLQFETLPDLDIGSFRHLSRLDISYTPISKLPLWLSSTISLRDFRFMFCRNLKALPEDLGALTLLRSLNLNGTRIKVLPEACVSTLRNLEIVELGSECGLPKEIEHWPKLRRLTHRGRSYHEMPKGIERLICLEELKSYMVGKEEVPTTNHHSRIQDLSSLNDLKVLVIKNLENVGGIEDAARAELKDKQNIQLLELRWDGEGIDDSSKVLEGLQPHPNLKTLLIKGFSGMELPNWMGGFDSSPSYLPNLVELKLRNCNSCEQLPPMGLLPCLRVLHIDGMNSVKCLGEEFYHQISPSSSPTSFTVTVFPSLIELKLSDMSSLEEWLAPPPPYSANSFPSLRRLIISGCFQLRSTPLTSFSSLDSLELSNTNDKVVGSILAIEGGGGKGKGPGSLITSISIQDSAQLNFFPLGVLQYYIHLQSLEISCCSKFQGFRIQNYNNSDDDDIRSDVVFNYTGINSLHSLKLRNCPSLTYLQDLREWKSLTKLWIENCDKLKKSFTYDLASLPSLRTLYVDRFIDLSASTPAASTSHASDTLVSLTECKIAVLPLKKSRTLSKKRSRTENKIKRSIFRAGSRSKSWFRRGSARVFSKFTRSKSIPYEKLKFWRG</sequence>
<dbReference type="InterPro" id="IPR002182">
    <property type="entry name" value="NB-ARC"/>
</dbReference>
<keyword evidence="12" id="KW-1185">Reference proteome</keyword>
<dbReference type="GO" id="GO:0005524">
    <property type="term" value="F:ATP binding"/>
    <property type="evidence" value="ECO:0007669"/>
    <property type="project" value="UniProtKB-KW"/>
</dbReference>
<dbReference type="Gene3D" id="1.10.10.10">
    <property type="entry name" value="Winged helix-like DNA-binding domain superfamily/Winged helix DNA-binding domain"/>
    <property type="match status" value="1"/>
</dbReference>
<keyword evidence="1" id="KW-0433">Leucine-rich repeat</keyword>
<feature type="domain" description="NB-ARC" evidence="6">
    <location>
        <begin position="198"/>
        <end position="346"/>
    </location>
</feature>
<keyword evidence="5" id="KW-0067">ATP-binding</keyword>
<dbReference type="GO" id="GO:0051707">
    <property type="term" value="P:response to other organism"/>
    <property type="evidence" value="ECO:0007669"/>
    <property type="project" value="UniProtKB-ARBA"/>
</dbReference>
<dbReference type="Gramene" id="RZC81591">
    <property type="protein sequence ID" value="RZC81591"/>
    <property type="gene ID" value="C5167_044162"/>
</dbReference>
<dbReference type="Gene3D" id="3.40.50.300">
    <property type="entry name" value="P-loop containing nucleotide triphosphate hydrolases"/>
    <property type="match status" value="1"/>
</dbReference>
<dbReference type="Pfam" id="PF18052">
    <property type="entry name" value="Rx_N"/>
    <property type="match status" value="1"/>
</dbReference>
<evidence type="ECO:0000259" key="10">
    <source>
        <dbReference type="Pfam" id="PF25019"/>
    </source>
</evidence>
<evidence type="ECO:0000313" key="11">
    <source>
        <dbReference type="EMBL" id="RZC81591.1"/>
    </source>
</evidence>
<evidence type="ECO:0000256" key="3">
    <source>
        <dbReference type="ARBA" id="ARBA00022741"/>
    </source>
</evidence>
<dbReference type="EMBL" id="CM010724">
    <property type="protein sequence ID" value="RZC81591.1"/>
    <property type="molecule type" value="Genomic_DNA"/>
</dbReference>
<dbReference type="Pfam" id="PF25019">
    <property type="entry name" value="LRR_R13L1-DRL21"/>
    <property type="match status" value="1"/>
</dbReference>
<feature type="domain" description="Disease resistance protein winged helix" evidence="8">
    <location>
        <begin position="435"/>
        <end position="509"/>
    </location>
</feature>
<dbReference type="GO" id="GO:0006952">
    <property type="term" value="P:defense response"/>
    <property type="evidence" value="ECO:0007669"/>
    <property type="project" value="UniProtKB-KW"/>
</dbReference>
<dbReference type="Proteomes" id="UP000316621">
    <property type="component" value="Chromosome 10"/>
</dbReference>
<dbReference type="SMART" id="SM00369">
    <property type="entry name" value="LRR_TYP"/>
    <property type="match status" value="3"/>
</dbReference>
<dbReference type="SUPFAM" id="SSF52540">
    <property type="entry name" value="P-loop containing nucleoside triphosphate hydrolases"/>
    <property type="match status" value="1"/>
</dbReference>
<dbReference type="STRING" id="3469.A0A4Y7LBC6"/>
<keyword evidence="2" id="KW-0677">Repeat</keyword>